<feature type="transmembrane region" description="Helical" evidence="1">
    <location>
        <begin position="21"/>
        <end position="38"/>
    </location>
</feature>
<name>A0ABQ2NFU3_9ACTN</name>
<feature type="transmembrane region" description="Helical" evidence="1">
    <location>
        <begin position="92"/>
        <end position="113"/>
    </location>
</feature>
<feature type="transmembrane region" description="Helical" evidence="1">
    <location>
        <begin position="160"/>
        <end position="181"/>
    </location>
</feature>
<dbReference type="Pfam" id="PF01757">
    <property type="entry name" value="Acyl_transf_3"/>
    <property type="match status" value="1"/>
</dbReference>
<evidence type="ECO:0000259" key="2">
    <source>
        <dbReference type="Pfam" id="PF01757"/>
    </source>
</evidence>
<feature type="transmembrane region" description="Helical" evidence="1">
    <location>
        <begin position="272"/>
        <end position="291"/>
    </location>
</feature>
<dbReference type="RefSeq" id="WP_188785019.1">
    <property type="nucleotide sequence ID" value="NZ_BMNI01000012.1"/>
</dbReference>
<keyword evidence="1" id="KW-0472">Membrane</keyword>
<organism evidence="3 4">
    <name type="scientific">Nocardioides phosphati</name>
    <dbReference type="NCBI Taxonomy" id="1867775"/>
    <lineage>
        <taxon>Bacteria</taxon>
        <taxon>Bacillati</taxon>
        <taxon>Actinomycetota</taxon>
        <taxon>Actinomycetes</taxon>
        <taxon>Propionibacteriales</taxon>
        <taxon>Nocardioidaceae</taxon>
        <taxon>Nocardioides</taxon>
    </lineage>
</organism>
<dbReference type="InterPro" id="IPR050879">
    <property type="entry name" value="Acyltransferase_3"/>
</dbReference>
<feature type="transmembrane region" description="Helical" evidence="1">
    <location>
        <begin position="193"/>
        <end position="212"/>
    </location>
</feature>
<feature type="transmembrane region" description="Helical" evidence="1">
    <location>
        <begin position="240"/>
        <end position="260"/>
    </location>
</feature>
<accession>A0ABQ2NFU3</accession>
<comment type="caution">
    <text evidence="3">The sequence shown here is derived from an EMBL/GenBank/DDBJ whole genome shotgun (WGS) entry which is preliminary data.</text>
</comment>
<dbReference type="PANTHER" id="PTHR23028">
    <property type="entry name" value="ACETYLTRANSFERASE"/>
    <property type="match status" value="1"/>
</dbReference>
<evidence type="ECO:0000313" key="4">
    <source>
        <dbReference type="Proteomes" id="UP000655410"/>
    </source>
</evidence>
<dbReference type="InterPro" id="IPR002656">
    <property type="entry name" value="Acyl_transf_3_dom"/>
</dbReference>
<evidence type="ECO:0000256" key="1">
    <source>
        <dbReference type="SAM" id="Phobius"/>
    </source>
</evidence>
<reference evidence="4" key="1">
    <citation type="journal article" date="2019" name="Int. J. Syst. Evol. Microbiol.">
        <title>The Global Catalogue of Microorganisms (GCM) 10K type strain sequencing project: providing services to taxonomists for standard genome sequencing and annotation.</title>
        <authorList>
            <consortium name="The Broad Institute Genomics Platform"/>
            <consortium name="The Broad Institute Genome Sequencing Center for Infectious Disease"/>
            <person name="Wu L."/>
            <person name="Ma J."/>
        </authorList>
    </citation>
    <scope>NUCLEOTIDE SEQUENCE [LARGE SCALE GENOMIC DNA]</scope>
    <source>
        <strain evidence="4">CGMCC 4.7371</strain>
    </source>
</reference>
<protein>
    <recommendedName>
        <fullName evidence="2">Acyltransferase 3 domain-containing protein</fullName>
    </recommendedName>
</protein>
<proteinExistence type="predicted"/>
<feature type="transmembrane region" description="Helical" evidence="1">
    <location>
        <begin position="297"/>
        <end position="314"/>
    </location>
</feature>
<gene>
    <name evidence="3" type="ORF">GCM10011584_31820</name>
</gene>
<sequence>MTESRAAHPRVTTRITGVTGLRGLALLGVVLAHTWVNWTPRTVPAPVLQVMAGGLVLFFALSGLVITLPFLRAAAGETPPVDLRRYAARRLARIYPAYVVVFLLSDAAAAVYLGNAVTTGVPGTATGAGRMTDPGDLAANLLLVHSLFPATLQTGINPSWSLTAELCFYLVVPLVSALVLQRMARQAERVLRRAAFLGAALLLLGWVTRLVAEHWWRASGLPSVVAEFGPHGVAVLSRSAAGVADNFGAGVLVAVLVVALEQGRFRSFSRASVLAGCGAMLVASAVLTHLVTGPHPWFVGSAMALAAAALLVLVAEPAARRRSSRIAALCDNRVCFHLGVVSYGAYLWHYPVILTLARIDSHVRLLGGDDATTAVVAPLLVLGGSVLLATLTWHAVEKPALAWAARQ</sequence>
<evidence type="ECO:0000313" key="3">
    <source>
        <dbReference type="EMBL" id="GGO93345.1"/>
    </source>
</evidence>
<dbReference type="PANTHER" id="PTHR23028:SF53">
    <property type="entry name" value="ACYL_TRANSF_3 DOMAIN-CONTAINING PROTEIN"/>
    <property type="match status" value="1"/>
</dbReference>
<feature type="transmembrane region" description="Helical" evidence="1">
    <location>
        <begin position="334"/>
        <end position="354"/>
    </location>
</feature>
<keyword evidence="1" id="KW-0812">Transmembrane</keyword>
<feature type="transmembrane region" description="Helical" evidence="1">
    <location>
        <begin position="50"/>
        <end position="71"/>
    </location>
</feature>
<dbReference type="Proteomes" id="UP000655410">
    <property type="component" value="Unassembled WGS sequence"/>
</dbReference>
<keyword evidence="4" id="KW-1185">Reference proteome</keyword>
<feature type="domain" description="Acyltransferase 3" evidence="2">
    <location>
        <begin position="17"/>
        <end position="393"/>
    </location>
</feature>
<feature type="transmembrane region" description="Helical" evidence="1">
    <location>
        <begin position="374"/>
        <end position="396"/>
    </location>
</feature>
<keyword evidence="1" id="KW-1133">Transmembrane helix</keyword>
<dbReference type="EMBL" id="BMNI01000012">
    <property type="protein sequence ID" value="GGO93345.1"/>
    <property type="molecule type" value="Genomic_DNA"/>
</dbReference>